<gene>
    <name evidence="1" type="ORF">ACFPOF_01510</name>
</gene>
<organism evidence="1 2">
    <name type="scientific">Cohnella soli</name>
    <dbReference type="NCBI Taxonomy" id="425005"/>
    <lineage>
        <taxon>Bacteria</taxon>
        <taxon>Bacillati</taxon>
        <taxon>Bacillota</taxon>
        <taxon>Bacilli</taxon>
        <taxon>Bacillales</taxon>
        <taxon>Paenibacillaceae</taxon>
        <taxon>Cohnella</taxon>
    </lineage>
</organism>
<evidence type="ECO:0008006" key="3">
    <source>
        <dbReference type="Google" id="ProtNLM"/>
    </source>
</evidence>
<keyword evidence="2" id="KW-1185">Reference proteome</keyword>
<accession>A0ABW0HKE0</accession>
<comment type="caution">
    <text evidence="1">The sequence shown here is derived from an EMBL/GenBank/DDBJ whole genome shotgun (WGS) entry which is preliminary data.</text>
</comment>
<dbReference type="RefSeq" id="WP_378128913.1">
    <property type="nucleotide sequence ID" value="NZ_JBHSMI010000002.1"/>
</dbReference>
<dbReference type="Proteomes" id="UP001596113">
    <property type="component" value="Unassembled WGS sequence"/>
</dbReference>
<protein>
    <recommendedName>
        <fullName evidence="3">Beta-galactosidase trimerisation domain-containing protein</fullName>
    </recommendedName>
</protein>
<sequence length="532" mass="59454">MKLHYSLDSAIVLDADHGPLTLDMLKEAGVNTIWLYGFFFGKLWSPIEEMVKAADLLRVHGFEVGVIQLPVGHPGNGLNPDDDSLDLRLPAHWSYRLDHEGLPVYYCAAIEDAMIEDNVRSVRELKAAGFTQFFIDDDLRSGLWGERMSGCFSDRAIAGFNAAYARNVDRAALVRARDDASDQTLVKEWIAYQCEQLTGFMASMADKDVRVGLMVMHLGDERQGIDIAAVKKRIPDCLFRVGEFHFDDRTFGTAEGKASEWFSMIYHLDAMGREYAFSETTVFPAKALSPDNLIFKARLALIAGIPNLLLMSGTWLITEEYWRLLASELPELKALEERCARSERDSPIHVAYGTSWHAEAIQPYTLPILAGLPVRPVRAGFEDGPDSGDAPEFEGADCLLFVGDYEVTPEWERRFVHYGTVLMDQTAYRRNRQKLEALGGSNVEVLDYAAGELPAAVEIERLRSKLLAGGPVAYPMLTTGSNILLIWHREAARVLLVNLAEQPTAGTLVYKGKECEIQMKPLEIMDLSLKQI</sequence>
<proteinExistence type="predicted"/>
<reference evidence="2" key="1">
    <citation type="journal article" date="2019" name="Int. J. Syst. Evol. Microbiol.">
        <title>The Global Catalogue of Microorganisms (GCM) 10K type strain sequencing project: providing services to taxonomists for standard genome sequencing and annotation.</title>
        <authorList>
            <consortium name="The Broad Institute Genomics Platform"/>
            <consortium name="The Broad Institute Genome Sequencing Center for Infectious Disease"/>
            <person name="Wu L."/>
            <person name="Ma J."/>
        </authorList>
    </citation>
    <scope>NUCLEOTIDE SEQUENCE [LARGE SCALE GENOMIC DNA]</scope>
    <source>
        <strain evidence="2">CGMCC 1.18575</strain>
    </source>
</reference>
<evidence type="ECO:0000313" key="1">
    <source>
        <dbReference type="EMBL" id="MFC5401398.1"/>
    </source>
</evidence>
<dbReference type="EMBL" id="JBHSMI010000002">
    <property type="protein sequence ID" value="MFC5401398.1"/>
    <property type="molecule type" value="Genomic_DNA"/>
</dbReference>
<evidence type="ECO:0000313" key="2">
    <source>
        <dbReference type="Proteomes" id="UP001596113"/>
    </source>
</evidence>
<name>A0ABW0HKE0_9BACL</name>